<dbReference type="Proteomes" id="UP001367508">
    <property type="component" value="Unassembled WGS sequence"/>
</dbReference>
<sequence length="169" mass="18894">MENSRLTYVGLLIRVPQRLRQSSFLLPSLNEDSLEPCSCSTFGGENLRCPSEPLRLEQRLELLLYRPLILIKKWKNGINKLLASHTNGLFNLAVCIGVARLLSEPTASNSNLRCPIHYTSLGPEGALWLQNLVGVLLGLARHLPSRLKPNALMDSSLRSCWLIGLRLHC</sequence>
<name>A0AAN9LNL3_CANGL</name>
<evidence type="ECO:0000313" key="2">
    <source>
        <dbReference type="Proteomes" id="UP001367508"/>
    </source>
</evidence>
<reference evidence="1 2" key="1">
    <citation type="submission" date="2024-01" db="EMBL/GenBank/DDBJ databases">
        <title>The genomes of 5 underutilized Papilionoideae crops provide insights into root nodulation and disease resistanc.</title>
        <authorList>
            <person name="Jiang F."/>
        </authorList>
    </citation>
    <scope>NUCLEOTIDE SEQUENCE [LARGE SCALE GENOMIC DNA]</scope>
    <source>
        <strain evidence="1">LVBAO_FW01</strain>
        <tissue evidence="1">Leaves</tissue>
    </source>
</reference>
<proteinExistence type="predicted"/>
<dbReference type="AlphaFoldDB" id="A0AAN9LNL3"/>
<evidence type="ECO:0000313" key="1">
    <source>
        <dbReference type="EMBL" id="KAK7339312.1"/>
    </source>
</evidence>
<comment type="caution">
    <text evidence="1">The sequence shown here is derived from an EMBL/GenBank/DDBJ whole genome shotgun (WGS) entry which is preliminary data.</text>
</comment>
<accession>A0AAN9LNL3</accession>
<dbReference type="EMBL" id="JAYMYQ010000004">
    <property type="protein sequence ID" value="KAK7339312.1"/>
    <property type="molecule type" value="Genomic_DNA"/>
</dbReference>
<protein>
    <submittedName>
        <fullName evidence="1">Uncharacterized protein</fullName>
    </submittedName>
</protein>
<keyword evidence="2" id="KW-1185">Reference proteome</keyword>
<organism evidence="1 2">
    <name type="scientific">Canavalia gladiata</name>
    <name type="common">Sword bean</name>
    <name type="synonym">Dolichos gladiatus</name>
    <dbReference type="NCBI Taxonomy" id="3824"/>
    <lineage>
        <taxon>Eukaryota</taxon>
        <taxon>Viridiplantae</taxon>
        <taxon>Streptophyta</taxon>
        <taxon>Embryophyta</taxon>
        <taxon>Tracheophyta</taxon>
        <taxon>Spermatophyta</taxon>
        <taxon>Magnoliopsida</taxon>
        <taxon>eudicotyledons</taxon>
        <taxon>Gunneridae</taxon>
        <taxon>Pentapetalae</taxon>
        <taxon>rosids</taxon>
        <taxon>fabids</taxon>
        <taxon>Fabales</taxon>
        <taxon>Fabaceae</taxon>
        <taxon>Papilionoideae</taxon>
        <taxon>50 kb inversion clade</taxon>
        <taxon>NPAAA clade</taxon>
        <taxon>indigoferoid/millettioid clade</taxon>
        <taxon>Phaseoleae</taxon>
        <taxon>Canavalia</taxon>
    </lineage>
</organism>
<gene>
    <name evidence="1" type="ORF">VNO77_19971</name>
</gene>